<sequence length="495" mass="53886">MRPSLQSLAQQTYDVLIVGAGINGAAAAHAAVQQGYRVALLDAADYGSGASSRSSRLLHCGLRYLMPGGPLTTFVRHPGRFLDVLRTVRRSMAVRSAFVLEQPERARPIRMHYPVYRDGPYAPWLVDVAFGLLGALSDRKVALDYKRTPAREALAGNPFAPWLGNKDKLAAIASYTEYQFDWPERVVLDLALAARQLGAAVRNYTRVTAMRRQQDGWLVDVSDSITAQTATLHARAILNIAGTQVDAVNACADVPVGRKITGTKGAHIMFRLPSACRGQGLASVSSVGRPFYCMPWRDLHFFGPTETLYEGDPDKAHADTQDVDFLLREANSLFPSLGLERSDIVSTWAGVRPLTYDPALPMGHRSRRIYDQSDEGMPDMFSLSNGSLGAHRQTGKDLVQALRQRVAPSDPPQAGPAPASPIPDLAQILAKEDVVLLDDLMTRRLGLAWDAGHGLDQAAGIAAVAAQSCGWDAARQAEEVARYEARTRCLYGVRS</sequence>
<dbReference type="PANTHER" id="PTHR11985">
    <property type="entry name" value="GLYCEROL-3-PHOSPHATE DEHYDROGENASE"/>
    <property type="match status" value="1"/>
</dbReference>
<dbReference type="Gene3D" id="1.10.8.870">
    <property type="entry name" value="Alpha-glycerophosphate oxidase, cap domain"/>
    <property type="match status" value="1"/>
</dbReference>
<evidence type="ECO:0000313" key="7">
    <source>
        <dbReference type="EMBL" id="TCV02945.1"/>
    </source>
</evidence>
<evidence type="ECO:0000256" key="1">
    <source>
        <dbReference type="ARBA" id="ARBA00001974"/>
    </source>
</evidence>
<comment type="similarity">
    <text evidence="2">Belongs to the FAD-dependent glycerol-3-phosphate dehydrogenase family.</text>
</comment>
<dbReference type="EMBL" id="SMBX01000001">
    <property type="protein sequence ID" value="TCV02945.1"/>
    <property type="molecule type" value="Genomic_DNA"/>
</dbReference>
<dbReference type="GO" id="GO:0046168">
    <property type="term" value="P:glycerol-3-phosphate catabolic process"/>
    <property type="evidence" value="ECO:0007669"/>
    <property type="project" value="TreeGrafter"/>
</dbReference>
<organism evidence="7 8">
    <name type="scientific">Paracandidimonas soli</name>
    <dbReference type="NCBI Taxonomy" id="1917182"/>
    <lineage>
        <taxon>Bacteria</taxon>
        <taxon>Pseudomonadati</taxon>
        <taxon>Pseudomonadota</taxon>
        <taxon>Betaproteobacteria</taxon>
        <taxon>Burkholderiales</taxon>
        <taxon>Alcaligenaceae</taxon>
        <taxon>Paracandidimonas</taxon>
    </lineage>
</organism>
<keyword evidence="8" id="KW-1185">Reference proteome</keyword>
<evidence type="ECO:0000256" key="3">
    <source>
        <dbReference type="ARBA" id="ARBA00022630"/>
    </source>
</evidence>
<keyword evidence="3" id="KW-0285">Flavoprotein</keyword>
<keyword evidence="5" id="KW-0560">Oxidoreductase</keyword>
<accession>A0A4R3VIY7</accession>
<evidence type="ECO:0000256" key="4">
    <source>
        <dbReference type="ARBA" id="ARBA00022827"/>
    </source>
</evidence>
<dbReference type="PANTHER" id="PTHR11985:SF15">
    <property type="entry name" value="GLYCEROL-3-PHOSPHATE DEHYDROGENASE, MITOCHONDRIAL"/>
    <property type="match status" value="1"/>
</dbReference>
<evidence type="ECO:0000256" key="5">
    <source>
        <dbReference type="ARBA" id="ARBA00023002"/>
    </source>
</evidence>
<dbReference type="SUPFAM" id="SSF51905">
    <property type="entry name" value="FAD/NAD(P)-binding domain"/>
    <property type="match status" value="1"/>
</dbReference>
<name>A0A4R3VIY7_9BURK</name>
<dbReference type="Pfam" id="PF01266">
    <property type="entry name" value="DAO"/>
    <property type="match status" value="1"/>
</dbReference>
<protein>
    <submittedName>
        <fullName evidence="7">Glycerol-3-phosphate dehydrogenase</fullName>
    </submittedName>
</protein>
<reference evidence="7 8" key="1">
    <citation type="submission" date="2019-03" db="EMBL/GenBank/DDBJ databases">
        <title>Genomic Encyclopedia of Type Strains, Phase IV (KMG-IV): sequencing the most valuable type-strain genomes for metagenomic binning, comparative biology and taxonomic classification.</title>
        <authorList>
            <person name="Goeker M."/>
        </authorList>
    </citation>
    <scope>NUCLEOTIDE SEQUENCE [LARGE SCALE GENOMIC DNA]</scope>
    <source>
        <strain evidence="7 8">DSM 100048</strain>
    </source>
</reference>
<dbReference type="AlphaFoldDB" id="A0A4R3VIY7"/>
<feature type="domain" description="FAD dependent oxidoreductase" evidence="6">
    <location>
        <begin position="14"/>
        <end position="367"/>
    </location>
</feature>
<evidence type="ECO:0000259" key="6">
    <source>
        <dbReference type="Pfam" id="PF01266"/>
    </source>
</evidence>
<evidence type="ECO:0000256" key="2">
    <source>
        <dbReference type="ARBA" id="ARBA00007330"/>
    </source>
</evidence>
<dbReference type="Gene3D" id="3.30.9.10">
    <property type="entry name" value="D-Amino Acid Oxidase, subunit A, domain 2"/>
    <property type="match status" value="1"/>
</dbReference>
<comment type="caution">
    <text evidence="7">The sequence shown here is derived from an EMBL/GenBank/DDBJ whole genome shotgun (WGS) entry which is preliminary data.</text>
</comment>
<proteinExistence type="inferred from homology"/>
<dbReference type="PRINTS" id="PR01001">
    <property type="entry name" value="FADG3PDH"/>
</dbReference>
<gene>
    <name evidence="7" type="ORF">EV686_101405</name>
</gene>
<dbReference type="Gene3D" id="3.50.50.60">
    <property type="entry name" value="FAD/NAD(P)-binding domain"/>
    <property type="match status" value="1"/>
</dbReference>
<dbReference type="InterPro" id="IPR000447">
    <property type="entry name" value="G3P_DH_FAD-dep"/>
</dbReference>
<comment type="cofactor">
    <cofactor evidence="1">
        <name>FAD</name>
        <dbReference type="ChEBI" id="CHEBI:57692"/>
    </cofactor>
</comment>
<dbReference type="RefSeq" id="WP_165972463.1">
    <property type="nucleotide sequence ID" value="NZ_JBHRVM010000001.1"/>
</dbReference>
<dbReference type="Proteomes" id="UP000294692">
    <property type="component" value="Unassembled WGS sequence"/>
</dbReference>
<keyword evidence="4" id="KW-0274">FAD</keyword>
<dbReference type="InterPro" id="IPR036188">
    <property type="entry name" value="FAD/NAD-bd_sf"/>
</dbReference>
<dbReference type="InterPro" id="IPR038299">
    <property type="entry name" value="DAO_C_sf"/>
</dbReference>
<dbReference type="InterPro" id="IPR006076">
    <property type="entry name" value="FAD-dep_OxRdtase"/>
</dbReference>
<evidence type="ECO:0000313" key="8">
    <source>
        <dbReference type="Proteomes" id="UP000294692"/>
    </source>
</evidence>
<dbReference type="GO" id="GO:0004368">
    <property type="term" value="F:glycerol-3-phosphate dehydrogenase (quinone) activity"/>
    <property type="evidence" value="ECO:0007669"/>
    <property type="project" value="InterPro"/>
</dbReference>